<gene>
    <name evidence="2" type="ORF">CLPU_1c00610</name>
</gene>
<keyword evidence="3" id="KW-1185">Reference proteome</keyword>
<organism evidence="2 3">
    <name type="scientific">Gottschalkia purinilytica</name>
    <name type="common">Clostridium purinilyticum</name>
    <dbReference type="NCBI Taxonomy" id="1503"/>
    <lineage>
        <taxon>Bacteria</taxon>
        <taxon>Bacillati</taxon>
        <taxon>Bacillota</taxon>
        <taxon>Tissierellia</taxon>
        <taxon>Tissierellales</taxon>
        <taxon>Gottschalkiaceae</taxon>
        <taxon>Gottschalkia</taxon>
    </lineage>
</organism>
<dbReference type="OrthoDB" id="1708101at2"/>
<evidence type="ECO:0000259" key="1">
    <source>
        <dbReference type="Pfam" id="PF11823"/>
    </source>
</evidence>
<sequence>MKSKTLSNREYFIAVFRSKNHAIQIFYNLEKKGYTFFQLISTPCQLKGGCSYSIKFNRLNDIEYIRRLHGDLSSCLSGVYHVAKINGKKVLTEVKNVI</sequence>
<dbReference type="Proteomes" id="UP000037267">
    <property type="component" value="Unassembled WGS sequence"/>
</dbReference>
<protein>
    <recommendedName>
        <fullName evidence="1">Putative Se/S carrier protein-like domain-containing protein</fullName>
    </recommendedName>
</protein>
<evidence type="ECO:0000313" key="3">
    <source>
        <dbReference type="Proteomes" id="UP000037267"/>
    </source>
</evidence>
<name>A0A0L0WEM9_GOTPU</name>
<evidence type="ECO:0000313" key="2">
    <source>
        <dbReference type="EMBL" id="KNF09896.1"/>
    </source>
</evidence>
<dbReference type="EMBL" id="LGSS01000001">
    <property type="protein sequence ID" value="KNF09896.1"/>
    <property type="molecule type" value="Genomic_DNA"/>
</dbReference>
<accession>A0A0L0WEM9</accession>
<dbReference type="Pfam" id="PF11823">
    <property type="entry name" value="Se_S_carrier"/>
    <property type="match status" value="1"/>
</dbReference>
<feature type="domain" description="Putative Se/S carrier protein-like" evidence="1">
    <location>
        <begin position="11"/>
        <end position="67"/>
    </location>
</feature>
<reference evidence="3" key="1">
    <citation type="submission" date="2015-07" db="EMBL/GenBank/DDBJ databases">
        <title>Draft genome sequence of the purine-degrading Gottschalkia purinilyticum DSM 1384 (formerly Clostridium purinilyticum).</title>
        <authorList>
            <person name="Poehlein A."/>
            <person name="Schiel-Bengelsdorf B."/>
            <person name="Bengelsdorf F.R."/>
            <person name="Daniel R."/>
            <person name="Duerre P."/>
        </authorList>
    </citation>
    <scope>NUCLEOTIDE SEQUENCE [LARGE SCALE GENOMIC DNA]</scope>
    <source>
        <strain evidence="3">DSM 1384</strain>
    </source>
</reference>
<dbReference type="InterPro" id="IPR021778">
    <property type="entry name" value="Se/S_carrier-like"/>
</dbReference>
<proteinExistence type="predicted"/>
<dbReference type="AlphaFoldDB" id="A0A0L0WEM9"/>
<dbReference type="RefSeq" id="WP_050353639.1">
    <property type="nucleotide sequence ID" value="NZ_LGSS01000001.1"/>
</dbReference>
<comment type="caution">
    <text evidence="2">The sequence shown here is derived from an EMBL/GenBank/DDBJ whole genome shotgun (WGS) entry which is preliminary data.</text>
</comment>